<dbReference type="GO" id="GO:0046872">
    <property type="term" value="F:metal ion binding"/>
    <property type="evidence" value="ECO:0007669"/>
    <property type="project" value="UniProtKB-KW"/>
</dbReference>
<evidence type="ECO:0000256" key="2">
    <source>
        <dbReference type="ARBA" id="ARBA00023004"/>
    </source>
</evidence>
<accession>A0A267MM37</accession>
<keyword evidence="3" id="KW-0411">Iron-sulfur</keyword>
<name>A0A267MM37_9FIRM</name>
<dbReference type="Gene3D" id="3.30.70.20">
    <property type="match status" value="1"/>
</dbReference>
<reference evidence="5 6" key="1">
    <citation type="submission" date="2017-06" db="EMBL/GenBank/DDBJ databases">
        <title>Draft genome sequence of anaerobic fermentative bacterium Anaeromicrobium sediminis DY2726D isolated from West Pacific Ocean sediments.</title>
        <authorList>
            <person name="Zeng X."/>
        </authorList>
    </citation>
    <scope>NUCLEOTIDE SEQUENCE [LARGE SCALE GENOMIC DNA]</scope>
    <source>
        <strain evidence="5 6">DY2726D</strain>
    </source>
</reference>
<dbReference type="Proteomes" id="UP000216024">
    <property type="component" value="Unassembled WGS sequence"/>
</dbReference>
<keyword evidence="2" id="KW-0408">Iron</keyword>
<feature type="domain" description="4Fe-4S ferredoxin-type" evidence="4">
    <location>
        <begin position="38"/>
        <end position="67"/>
    </location>
</feature>
<feature type="domain" description="4Fe-4S ferredoxin-type" evidence="4">
    <location>
        <begin position="2"/>
        <end position="31"/>
    </location>
</feature>
<sequence>MEKLIVHGESCKSCKYCINACPKEALSVTTHINDKGYATVAVDQKKCVCCGICYNVCPDYVFEIQKGEV</sequence>
<keyword evidence="6" id="KW-1185">Reference proteome</keyword>
<organism evidence="5 6">
    <name type="scientific">Anaeromicrobium sediminis</name>
    <dbReference type="NCBI Taxonomy" id="1478221"/>
    <lineage>
        <taxon>Bacteria</taxon>
        <taxon>Bacillati</taxon>
        <taxon>Bacillota</taxon>
        <taxon>Clostridia</taxon>
        <taxon>Peptostreptococcales</taxon>
        <taxon>Thermotaleaceae</taxon>
        <taxon>Anaeromicrobium</taxon>
    </lineage>
</organism>
<dbReference type="PROSITE" id="PS00198">
    <property type="entry name" value="4FE4S_FER_1"/>
    <property type="match status" value="1"/>
</dbReference>
<evidence type="ECO:0000313" key="6">
    <source>
        <dbReference type="Proteomes" id="UP000216024"/>
    </source>
</evidence>
<evidence type="ECO:0000256" key="1">
    <source>
        <dbReference type="ARBA" id="ARBA00022723"/>
    </source>
</evidence>
<keyword evidence="1" id="KW-0479">Metal-binding</keyword>
<dbReference type="InterPro" id="IPR017896">
    <property type="entry name" value="4Fe4S_Fe-S-bd"/>
</dbReference>
<protein>
    <submittedName>
        <fullName evidence="5">Oxidoreductase</fullName>
    </submittedName>
</protein>
<evidence type="ECO:0000256" key="3">
    <source>
        <dbReference type="ARBA" id="ARBA00023014"/>
    </source>
</evidence>
<comment type="caution">
    <text evidence="5">The sequence shown here is derived from an EMBL/GenBank/DDBJ whole genome shotgun (WGS) entry which is preliminary data.</text>
</comment>
<dbReference type="InterPro" id="IPR017900">
    <property type="entry name" value="4Fe4S_Fe_S_CS"/>
</dbReference>
<dbReference type="RefSeq" id="WP_095131018.1">
    <property type="nucleotide sequence ID" value="NZ_NIBG01000002.1"/>
</dbReference>
<proteinExistence type="predicted"/>
<dbReference type="PANTHER" id="PTHR43122">
    <property type="entry name" value="FERREDOXIN SUBUNIT OF PYRUVATE:FLAVODOXIN OXIDOREDUCTASE-RELATED"/>
    <property type="match status" value="1"/>
</dbReference>
<dbReference type="OrthoDB" id="9804603at2"/>
<dbReference type="SUPFAM" id="SSF54862">
    <property type="entry name" value="4Fe-4S ferredoxins"/>
    <property type="match status" value="1"/>
</dbReference>
<dbReference type="GO" id="GO:0051536">
    <property type="term" value="F:iron-sulfur cluster binding"/>
    <property type="evidence" value="ECO:0007669"/>
    <property type="project" value="UniProtKB-KW"/>
</dbReference>
<dbReference type="AlphaFoldDB" id="A0A267MM37"/>
<gene>
    <name evidence="5" type="ORF">CCE28_03430</name>
</gene>
<dbReference type="PROSITE" id="PS51379">
    <property type="entry name" value="4FE4S_FER_2"/>
    <property type="match status" value="2"/>
</dbReference>
<evidence type="ECO:0000313" key="5">
    <source>
        <dbReference type="EMBL" id="PAB60606.1"/>
    </source>
</evidence>
<dbReference type="PANTHER" id="PTHR43122:SF1">
    <property type="entry name" value="IRON-SULFUR-BINDING PROTEIN"/>
    <property type="match status" value="1"/>
</dbReference>
<dbReference type="EMBL" id="NIBG01000002">
    <property type="protein sequence ID" value="PAB60606.1"/>
    <property type="molecule type" value="Genomic_DNA"/>
</dbReference>
<dbReference type="Pfam" id="PF12838">
    <property type="entry name" value="Fer4_7"/>
    <property type="match status" value="1"/>
</dbReference>
<evidence type="ECO:0000259" key="4">
    <source>
        <dbReference type="PROSITE" id="PS51379"/>
    </source>
</evidence>